<accession>A0A8T2VBQ7</accession>
<dbReference type="NCBIfam" id="TIGR01444">
    <property type="entry name" value="fkbM_fam"/>
    <property type="match status" value="1"/>
</dbReference>
<organism evidence="3 4">
    <name type="scientific">Ceratopteris richardii</name>
    <name type="common">Triangle waterfern</name>
    <dbReference type="NCBI Taxonomy" id="49495"/>
    <lineage>
        <taxon>Eukaryota</taxon>
        <taxon>Viridiplantae</taxon>
        <taxon>Streptophyta</taxon>
        <taxon>Embryophyta</taxon>
        <taxon>Tracheophyta</taxon>
        <taxon>Polypodiopsida</taxon>
        <taxon>Polypodiidae</taxon>
        <taxon>Polypodiales</taxon>
        <taxon>Pteridineae</taxon>
        <taxon>Pteridaceae</taxon>
        <taxon>Parkerioideae</taxon>
        <taxon>Ceratopteris</taxon>
    </lineage>
</organism>
<dbReference type="SUPFAM" id="SSF53335">
    <property type="entry name" value="S-adenosyl-L-methionine-dependent methyltransferases"/>
    <property type="match status" value="1"/>
</dbReference>
<keyword evidence="4" id="KW-1185">Reference proteome</keyword>
<dbReference type="Proteomes" id="UP000825935">
    <property type="component" value="Chromosome 2"/>
</dbReference>
<keyword evidence="1" id="KW-0472">Membrane</keyword>
<dbReference type="InterPro" id="IPR029063">
    <property type="entry name" value="SAM-dependent_MTases_sf"/>
</dbReference>
<comment type="caution">
    <text evidence="3">The sequence shown here is derived from an EMBL/GenBank/DDBJ whole genome shotgun (WGS) entry which is preliminary data.</text>
</comment>
<dbReference type="OrthoDB" id="411251at2759"/>
<dbReference type="PANTHER" id="PTHR34203:SF13">
    <property type="entry name" value="EXPRESSED PROTEIN"/>
    <property type="match status" value="1"/>
</dbReference>
<evidence type="ECO:0000313" key="4">
    <source>
        <dbReference type="Proteomes" id="UP000825935"/>
    </source>
</evidence>
<dbReference type="AlphaFoldDB" id="A0A8T2VBQ7"/>
<reference evidence="3" key="1">
    <citation type="submission" date="2021-08" db="EMBL/GenBank/DDBJ databases">
        <title>WGS assembly of Ceratopteris richardii.</title>
        <authorList>
            <person name="Marchant D.B."/>
            <person name="Chen G."/>
            <person name="Jenkins J."/>
            <person name="Shu S."/>
            <person name="Leebens-Mack J."/>
            <person name="Grimwood J."/>
            <person name="Schmutz J."/>
            <person name="Soltis P."/>
            <person name="Soltis D."/>
            <person name="Chen Z.-H."/>
        </authorList>
    </citation>
    <scope>NUCLEOTIDE SEQUENCE</scope>
    <source>
        <strain evidence="3">Whitten #5841</strain>
        <tissue evidence="3">Leaf</tissue>
    </source>
</reference>
<proteinExistence type="predicted"/>
<dbReference type="Gene3D" id="3.40.50.150">
    <property type="entry name" value="Vaccinia Virus protein VP39"/>
    <property type="match status" value="1"/>
</dbReference>
<evidence type="ECO:0000313" key="3">
    <source>
        <dbReference type="EMBL" id="KAH7443203.1"/>
    </source>
</evidence>
<keyword evidence="1" id="KW-1133">Transmembrane helix</keyword>
<dbReference type="EMBL" id="CM035407">
    <property type="protein sequence ID" value="KAH7443203.1"/>
    <property type="molecule type" value="Genomic_DNA"/>
</dbReference>
<evidence type="ECO:0000256" key="1">
    <source>
        <dbReference type="SAM" id="Phobius"/>
    </source>
</evidence>
<evidence type="ECO:0000259" key="2">
    <source>
        <dbReference type="Pfam" id="PF05050"/>
    </source>
</evidence>
<feature type="transmembrane region" description="Helical" evidence="1">
    <location>
        <begin position="21"/>
        <end position="42"/>
    </location>
</feature>
<sequence>MGSAKFPSWRRERSSLARTGFRRSILCLSITVLVLFMLYRFGPFAMPYTLCSFQRGSISNMTSQKESLERFTTRSFADVEFDCRAAPQIGPVVAHRVEKVNHSFFISIADMGTSEKPNRNFQRILKGKLFQKPAISETVQKILYTLKANGLGTRDSIVVDVGANVGMATFAAAAMGFRVIAFEPILENVHKLCDGIYLNRVNSLVHLYHLAVSSAPGQVIMHKVIGRLDNSAVSATGATLAFKANEVIPVTVKSVTLDSVIPTSTAVALLKIDVQGWEYHVLKGATKLLSRPAHEAPYVIYEEDERLLKESNSTSEQILQFLKSHGYNQCIKDGGDRHCFKGKR</sequence>
<dbReference type="OMA" id="HGNDAHC"/>
<keyword evidence="1" id="KW-0812">Transmembrane</keyword>
<dbReference type="Pfam" id="PF05050">
    <property type="entry name" value="Methyltransf_21"/>
    <property type="match status" value="1"/>
</dbReference>
<name>A0A8T2VBQ7_CERRI</name>
<dbReference type="InterPro" id="IPR006342">
    <property type="entry name" value="FkbM_mtfrase"/>
</dbReference>
<feature type="domain" description="Methyltransferase FkbM" evidence="2">
    <location>
        <begin position="160"/>
        <end position="327"/>
    </location>
</feature>
<dbReference type="InterPro" id="IPR052514">
    <property type="entry name" value="SAM-dependent_MTase"/>
</dbReference>
<gene>
    <name evidence="3" type="ORF">KP509_02G025600</name>
</gene>
<dbReference type="PANTHER" id="PTHR34203">
    <property type="entry name" value="METHYLTRANSFERASE, FKBM FAMILY PROTEIN"/>
    <property type="match status" value="1"/>
</dbReference>
<protein>
    <recommendedName>
        <fullName evidence="2">Methyltransferase FkbM domain-containing protein</fullName>
    </recommendedName>
</protein>